<comment type="caution">
    <text evidence="2">The sequence shown here is derived from an EMBL/GenBank/DDBJ whole genome shotgun (WGS) entry which is preliminary data.</text>
</comment>
<sequence length="57" mass="6171">MNAHRLNHHDIQAVKTIEERARRKARAARIADRITLVGCALATLALLALSLTGGLAQ</sequence>
<reference evidence="2 3" key="1">
    <citation type="submission" date="2020-08" db="EMBL/GenBank/DDBJ databases">
        <title>Genomic Encyclopedia of Type Strains, Phase IV (KMG-V): Genome sequencing to study the core and pangenomes of soil and plant-associated prokaryotes.</title>
        <authorList>
            <person name="Whitman W."/>
        </authorList>
    </citation>
    <scope>NUCLEOTIDE SEQUENCE [LARGE SCALE GENOMIC DNA]</scope>
    <source>
        <strain evidence="2 3">34/80</strain>
    </source>
</reference>
<proteinExistence type="predicted"/>
<evidence type="ECO:0000313" key="2">
    <source>
        <dbReference type="EMBL" id="MBB4225182.1"/>
    </source>
</evidence>
<dbReference type="GO" id="GO:0016740">
    <property type="term" value="F:transferase activity"/>
    <property type="evidence" value="ECO:0007669"/>
    <property type="project" value="UniProtKB-KW"/>
</dbReference>
<keyword evidence="1" id="KW-0472">Membrane</keyword>
<name>A0A840FWP9_9BURK</name>
<dbReference type="AlphaFoldDB" id="A0A840FWP9"/>
<keyword evidence="1" id="KW-1133">Transmembrane helix</keyword>
<dbReference type="Proteomes" id="UP000524450">
    <property type="component" value="Unassembled WGS sequence"/>
</dbReference>
<dbReference type="RefSeq" id="WP_184642005.1">
    <property type="nucleotide sequence ID" value="NZ_JACIFZ010000010.1"/>
</dbReference>
<gene>
    <name evidence="2" type="ORF">GGD71_005991</name>
</gene>
<feature type="transmembrane region" description="Helical" evidence="1">
    <location>
        <begin position="30"/>
        <end position="51"/>
    </location>
</feature>
<keyword evidence="2" id="KW-0808">Transferase</keyword>
<evidence type="ECO:0000313" key="3">
    <source>
        <dbReference type="Proteomes" id="UP000524450"/>
    </source>
</evidence>
<accession>A0A840FWP9</accession>
<protein>
    <submittedName>
        <fullName evidence="2">Putative N-acetyltransferase YhbS</fullName>
    </submittedName>
</protein>
<evidence type="ECO:0000256" key="1">
    <source>
        <dbReference type="SAM" id="Phobius"/>
    </source>
</evidence>
<keyword evidence="1" id="KW-0812">Transmembrane</keyword>
<dbReference type="EMBL" id="JACIFZ010000010">
    <property type="protein sequence ID" value="MBB4225182.1"/>
    <property type="molecule type" value="Genomic_DNA"/>
</dbReference>
<organism evidence="2 3">
    <name type="scientific">Variovorax guangxiensis</name>
    <dbReference type="NCBI Taxonomy" id="1775474"/>
    <lineage>
        <taxon>Bacteria</taxon>
        <taxon>Pseudomonadati</taxon>
        <taxon>Pseudomonadota</taxon>
        <taxon>Betaproteobacteria</taxon>
        <taxon>Burkholderiales</taxon>
        <taxon>Comamonadaceae</taxon>
        <taxon>Variovorax</taxon>
    </lineage>
</organism>